<feature type="transmembrane region" description="Helical" evidence="2">
    <location>
        <begin position="12"/>
        <end position="30"/>
    </location>
</feature>
<evidence type="ECO:0000313" key="4">
    <source>
        <dbReference type="Proteomes" id="UP001375240"/>
    </source>
</evidence>
<feature type="compositionally biased region" description="Low complexity" evidence="1">
    <location>
        <begin position="75"/>
        <end position="87"/>
    </location>
</feature>
<gene>
    <name evidence="3" type="ORF">TWF696_001527</name>
</gene>
<dbReference type="AlphaFoldDB" id="A0AAV9U941"/>
<reference evidence="3 4" key="1">
    <citation type="submission" date="2019-10" db="EMBL/GenBank/DDBJ databases">
        <authorList>
            <person name="Palmer J.M."/>
        </authorList>
    </citation>
    <scope>NUCLEOTIDE SEQUENCE [LARGE SCALE GENOMIC DNA]</scope>
    <source>
        <strain evidence="3 4">TWF696</strain>
    </source>
</reference>
<feature type="region of interest" description="Disordered" evidence="1">
    <location>
        <begin position="71"/>
        <end position="94"/>
    </location>
</feature>
<evidence type="ECO:0000256" key="1">
    <source>
        <dbReference type="SAM" id="MobiDB-lite"/>
    </source>
</evidence>
<keyword evidence="2" id="KW-1133">Transmembrane helix</keyword>
<sequence length="94" mass="10372">MTQLSNEVIVNIVFGVIGVVLMGLSTWAAFCRSPQICNIFIIRPDTPDIPDCESQPVLDAFEDGDDIPLTPIPSAPSSAYSSHSYAYERVQRQR</sequence>
<keyword evidence="4" id="KW-1185">Reference proteome</keyword>
<accession>A0AAV9U941</accession>
<keyword evidence="2" id="KW-0472">Membrane</keyword>
<evidence type="ECO:0000313" key="3">
    <source>
        <dbReference type="EMBL" id="KAK6338055.1"/>
    </source>
</evidence>
<name>A0AAV9U941_9PEZI</name>
<keyword evidence="2" id="KW-0812">Transmembrane</keyword>
<comment type="caution">
    <text evidence="3">The sequence shown here is derived from an EMBL/GenBank/DDBJ whole genome shotgun (WGS) entry which is preliminary data.</text>
</comment>
<protein>
    <recommendedName>
        <fullName evidence="5">Secreted protein</fullName>
    </recommendedName>
</protein>
<dbReference type="Proteomes" id="UP001375240">
    <property type="component" value="Unassembled WGS sequence"/>
</dbReference>
<evidence type="ECO:0008006" key="5">
    <source>
        <dbReference type="Google" id="ProtNLM"/>
    </source>
</evidence>
<proteinExistence type="predicted"/>
<organism evidence="3 4">
    <name type="scientific">Orbilia brochopaga</name>
    <dbReference type="NCBI Taxonomy" id="3140254"/>
    <lineage>
        <taxon>Eukaryota</taxon>
        <taxon>Fungi</taxon>
        <taxon>Dikarya</taxon>
        <taxon>Ascomycota</taxon>
        <taxon>Pezizomycotina</taxon>
        <taxon>Orbiliomycetes</taxon>
        <taxon>Orbiliales</taxon>
        <taxon>Orbiliaceae</taxon>
        <taxon>Orbilia</taxon>
    </lineage>
</organism>
<dbReference type="EMBL" id="JAVHNQ010000010">
    <property type="protein sequence ID" value="KAK6338055.1"/>
    <property type="molecule type" value="Genomic_DNA"/>
</dbReference>
<evidence type="ECO:0000256" key="2">
    <source>
        <dbReference type="SAM" id="Phobius"/>
    </source>
</evidence>